<dbReference type="PANTHER" id="PTHR35333:SF3">
    <property type="entry name" value="BETA-LACTAMASE-TYPE TRANSPEPTIDASE FOLD CONTAINING PROTEIN"/>
    <property type="match status" value="1"/>
</dbReference>
<dbReference type="GO" id="GO:0016787">
    <property type="term" value="F:hydrolase activity"/>
    <property type="evidence" value="ECO:0007669"/>
    <property type="project" value="UniProtKB-KW"/>
</dbReference>
<dbReference type="InterPro" id="IPR006311">
    <property type="entry name" value="TAT_signal"/>
</dbReference>
<dbReference type="Gene3D" id="3.40.710.10">
    <property type="entry name" value="DD-peptidase/beta-lactamase superfamily"/>
    <property type="match status" value="1"/>
</dbReference>
<evidence type="ECO:0000259" key="5">
    <source>
        <dbReference type="Pfam" id="PF13354"/>
    </source>
</evidence>
<keyword evidence="4" id="KW-0732">Signal</keyword>
<feature type="chain" id="PRO_5047382873" description="Beta-lactamase" evidence="4">
    <location>
        <begin position="27"/>
        <end position="296"/>
    </location>
</feature>
<protein>
    <recommendedName>
        <fullName evidence="1">Beta-lactamase</fullName>
    </recommendedName>
    <alternativeName>
        <fullName evidence="2">Penicillinase</fullName>
    </alternativeName>
</protein>
<dbReference type="PROSITE" id="PS51257">
    <property type="entry name" value="PROKAR_LIPOPROTEIN"/>
    <property type="match status" value="1"/>
</dbReference>
<evidence type="ECO:0000313" key="6">
    <source>
        <dbReference type="EMBL" id="MFC6713829.1"/>
    </source>
</evidence>
<organism evidence="6 7">
    <name type="scientific">Branchiibius cervicis</name>
    <dbReference type="NCBI Taxonomy" id="908252"/>
    <lineage>
        <taxon>Bacteria</taxon>
        <taxon>Bacillati</taxon>
        <taxon>Actinomycetota</taxon>
        <taxon>Actinomycetes</taxon>
        <taxon>Micrococcales</taxon>
        <taxon>Dermacoccaceae</taxon>
        <taxon>Branchiibius</taxon>
    </lineage>
</organism>
<proteinExistence type="predicted"/>
<feature type="signal peptide" evidence="4">
    <location>
        <begin position="1"/>
        <end position="26"/>
    </location>
</feature>
<dbReference type="PANTHER" id="PTHR35333">
    <property type="entry name" value="BETA-LACTAMASE"/>
    <property type="match status" value="1"/>
</dbReference>
<feature type="region of interest" description="Disordered" evidence="3">
    <location>
        <begin position="26"/>
        <end position="55"/>
    </location>
</feature>
<evidence type="ECO:0000256" key="1">
    <source>
        <dbReference type="ARBA" id="ARBA00018879"/>
    </source>
</evidence>
<dbReference type="RefSeq" id="WP_377821885.1">
    <property type="nucleotide sequence ID" value="NZ_JBHSWJ010000002.1"/>
</dbReference>
<dbReference type="InterPro" id="IPR012338">
    <property type="entry name" value="Beta-lactam/transpept-like"/>
</dbReference>
<evidence type="ECO:0000313" key="7">
    <source>
        <dbReference type="Proteomes" id="UP001596356"/>
    </source>
</evidence>
<dbReference type="InterPro" id="IPR045155">
    <property type="entry name" value="Beta-lactam_cat"/>
</dbReference>
<evidence type="ECO:0000256" key="2">
    <source>
        <dbReference type="ARBA" id="ARBA00030171"/>
    </source>
</evidence>
<sequence>MPAQPSRRSVLTVALAVPALAACANAEGRPPLGRSEGGQAALASRSSTTTTTKPAVPTITRAALTAVAGKYLATRTATLGFSLHDHRTGVRLDYRPQANETASSIKVLVLATTLRIAAENKRSLTATQKALATQMIEYSDNNATTRLFRAAGYKNVQRVAGLFGLTGTTINPAWGISTTTPADWVKLMDHIVMGSTVLSVADRAYIRSLMSQVTKTQRWGVANPPVTAATVALTKNGWLPYKGVWRVNSMGYLEGQGRKYTLAMLSKSPKGFDYGVQTLNGLSTTIFAALGKQLVA</sequence>
<gene>
    <name evidence="6" type="ORF">ACFQBT_08330</name>
</gene>
<name>A0ABW2AS72_9MICO</name>
<dbReference type="PROSITE" id="PS51318">
    <property type="entry name" value="TAT"/>
    <property type="match status" value="1"/>
</dbReference>
<reference evidence="7" key="1">
    <citation type="journal article" date="2019" name="Int. J. Syst. Evol. Microbiol.">
        <title>The Global Catalogue of Microorganisms (GCM) 10K type strain sequencing project: providing services to taxonomists for standard genome sequencing and annotation.</title>
        <authorList>
            <consortium name="The Broad Institute Genomics Platform"/>
            <consortium name="The Broad Institute Genome Sequencing Center for Infectious Disease"/>
            <person name="Wu L."/>
            <person name="Ma J."/>
        </authorList>
    </citation>
    <scope>NUCLEOTIDE SEQUENCE [LARGE SCALE GENOMIC DNA]</scope>
    <source>
        <strain evidence="7">NBRC 106593</strain>
    </source>
</reference>
<dbReference type="InterPro" id="IPR000871">
    <property type="entry name" value="Beta-lactam_class-A"/>
</dbReference>
<dbReference type="Proteomes" id="UP001596356">
    <property type="component" value="Unassembled WGS sequence"/>
</dbReference>
<evidence type="ECO:0000256" key="4">
    <source>
        <dbReference type="SAM" id="SignalP"/>
    </source>
</evidence>
<feature type="domain" description="Beta-lactamase class A catalytic" evidence="5">
    <location>
        <begin position="128"/>
        <end position="265"/>
    </location>
</feature>
<dbReference type="Pfam" id="PF13354">
    <property type="entry name" value="Beta-lactamase2"/>
    <property type="match status" value="1"/>
</dbReference>
<evidence type="ECO:0000256" key="3">
    <source>
        <dbReference type="SAM" id="MobiDB-lite"/>
    </source>
</evidence>
<dbReference type="EMBL" id="JBHSWJ010000002">
    <property type="protein sequence ID" value="MFC6713829.1"/>
    <property type="molecule type" value="Genomic_DNA"/>
</dbReference>
<keyword evidence="7" id="KW-1185">Reference proteome</keyword>
<comment type="caution">
    <text evidence="6">The sequence shown here is derived from an EMBL/GenBank/DDBJ whole genome shotgun (WGS) entry which is preliminary data.</text>
</comment>
<dbReference type="SUPFAM" id="SSF56601">
    <property type="entry name" value="beta-lactamase/transpeptidase-like"/>
    <property type="match status" value="1"/>
</dbReference>
<accession>A0ABW2AS72</accession>
<keyword evidence="6" id="KW-0378">Hydrolase</keyword>